<dbReference type="GO" id="GO:0003677">
    <property type="term" value="F:DNA binding"/>
    <property type="evidence" value="ECO:0007669"/>
    <property type="project" value="InterPro"/>
</dbReference>
<dbReference type="Gene3D" id="1.10.260.40">
    <property type="entry name" value="lambda repressor-like DNA-binding domains"/>
    <property type="match status" value="1"/>
</dbReference>
<dbReference type="InterPro" id="IPR001387">
    <property type="entry name" value="Cro/C1-type_HTH"/>
</dbReference>
<evidence type="ECO:0000313" key="3">
    <source>
        <dbReference type="EMBL" id="MBO8424883.1"/>
    </source>
</evidence>
<dbReference type="Proteomes" id="UP000823630">
    <property type="component" value="Unassembled WGS sequence"/>
</dbReference>
<feature type="domain" description="HTH cro/C1-type" evidence="2">
    <location>
        <begin position="19"/>
        <end position="73"/>
    </location>
</feature>
<dbReference type="PROSITE" id="PS50943">
    <property type="entry name" value="HTH_CROC1"/>
    <property type="match status" value="1"/>
</dbReference>
<evidence type="ECO:0000256" key="1">
    <source>
        <dbReference type="SAM" id="MobiDB-lite"/>
    </source>
</evidence>
<reference evidence="3" key="2">
    <citation type="journal article" date="2021" name="PeerJ">
        <title>Extensive microbial diversity within the chicken gut microbiome revealed by metagenomics and culture.</title>
        <authorList>
            <person name="Gilroy R."/>
            <person name="Ravi A."/>
            <person name="Getino M."/>
            <person name="Pursley I."/>
            <person name="Horton D.L."/>
            <person name="Alikhan N.F."/>
            <person name="Baker D."/>
            <person name="Gharbi K."/>
            <person name="Hall N."/>
            <person name="Watson M."/>
            <person name="Adriaenssens E.M."/>
            <person name="Foster-Nyarko E."/>
            <person name="Jarju S."/>
            <person name="Secka A."/>
            <person name="Antonio M."/>
            <person name="Oren A."/>
            <person name="Chaudhuri R.R."/>
            <person name="La Ragione R."/>
            <person name="Hildebrand F."/>
            <person name="Pallen M.J."/>
        </authorList>
    </citation>
    <scope>NUCLEOTIDE SEQUENCE</scope>
    <source>
        <strain evidence="3">8207</strain>
    </source>
</reference>
<dbReference type="SUPFAM" id="SSF47413">
    <property type="entry name" value="lambda repressor-like DNA-binding domains"/>
    <property type="match status" value="1"/>
</dbReference>
<accession>A0A9D9GV66</accession>
<dbReference type="SMART" id="SM00530">
    <property type="entry name" value="HTH_XRE"/>
    <property type="match status" value="1"/>
</dbReference>
<proteinExistence type="predicted"/>
<evidence type="ECO:0000259" key="2">
    <source>
        <dbReference type="PROSITE" id="PS50943"/>
    </source>
</evidence>
<dbReference type="Pfam" id="PF01381">
    <property type="entry name" value="HTH_3"/>
    <property type="match status" value="1"/>
</dbReference>
<feature type="region of interest" description="Disordered" evidence="1">
    <location>
        <begin position="77"/>
        <end position="101"/>
    </location>
</feature>
<protein>
    <submittedName>
        <fullName evidence="3">Helix-turn-helix transcriptional regulator</fullName>
    </submittedName>
</protein>
<gene>
    <name evidence="3" type="ORF">IAC69_00175</name>
</gene>
<dbReference type="EMBL" id="JADINC010000005">
    <property type="protein sequence ID" value="MBO8424883.1"/>
    <property type="molecule type" value="Genomic_DNA"/>
</dbReference>
<reference evidence="3" key="1">
    <citation type="submission" date="2020-10" db="EMBL/GenBank/DDBJ databases">
        <authorList>
            <person name="Gilroy R."/>
        </authorList>
    </citation>
    <scope>NUCLEOTIDE SEQUENCE</scope>
    <source>
        <strain evidence="3">8207</strain>
    </source>
</reference>
<comment type="caution">
    <text evidence="3">The sequence shown here is derived from an EMBL/GenBank/DDBJ whole genome shotgun (WGS) entry which is preliminary data.</text>
</comment>
<feature type="compositionally biased region" description="Basic and acidic residues" evidence="1">
    <location>
        <begin position="92"/>
        <end position="101"/>
    </location>
</feature>
<dbReference type="InterPro" id="IPR010982">
    <property type="entry name" value="Lambda_DNA-bd_dom_sf"/>
</dbReference>
<dbReference type="CDD" id="cd00093">
    <property type="entry name" value="HTH_XRE"/>
    <property type="match status" value="1"/>
</dbReference>
<organism evidence="3 4">
    <name type="scientific">Candidatus Enterousia avistercoris</name>
    <dbReference type="NCBI Taxonomy" id="2840788"/>
    <lineage>
        <taxon>Bacteria</taxon>
        <taxon>Pseudomonadati</taxon>
        <taxon>Pseudomonadota</taxon>
        <taxon>Alphaproteobacteria</taxon>
        <taxon>Candidatus Enterousia</taxon>
    </lineage>
</organism>
<evidence type="ECO:0000313" key="4">
    <source>
        <dbReference type="Proteomes" id="UP000823630"/>
    </source>
</evidence>
<dbReference type="AlphaFoldDB" id="A0A9D9GV66"/>
<sequence>MSGKAFVPSAVDLHIGQRMQLRRVMMGMSQKDLAKVCGVTFQQIQKYETAGNRISASRLFALSTALETPVSFFFQGLPGNMPEPNRSGRISRVSEQKPDDPLAKNESLELIHLYWKLPNDDQRKLVMKMLRSLIGNE</sequence>
<name>A0A9D9GV66_9PROT</name>